<evidence type="ECO:0008006" key="3">
    <source>
        <dbReference type="Google" id="ProtNLM"/>
    </source>
</evidence>
<comment type="caution">
    <text evidence="1">The sequence shown here is derived from an EMBL/GenBank/DDBJ whole genome shotgun (WGS) entry which is preliminary data.</text>
</comment>
<proteinExistence type="predicted"/>
<name>A0ABN2PCZ6_9MICO</name>
<dbReference type="EMBL" id="BAAAOF010000002">
    <property type="protein sequence ID" value="GAA1918627.1"/>
    <property type="molecule type" value="Genomic_DNA"/>
</dbReference>
<reference evidence="1 2" key="1">
    <citation type="journal article" date="2019" name="Int. J. Syst. Evol. Microbiol.">
        <title>The Global Catalogue of Microorganisms (GCM) 10K type strain sequencing project: providing services to taxonomists for standard genome sequencing and annotation.</title>
        <authorList>
            <consortium name="The Broad Institute Genomics Platform"/>
            <consortium name="The Broad Institute Genome Sequencing Center for Infectious Disease"/>
            <person name="Wu L."/>
            <person name="Ma J."/>
        </authorList>
    </citation>
    <scope>NUCLEOTIDE SEQUENCE [LARGE SCALE GENOMIC DNA]</scope>
    <source>
        <strain evidence="1 2">JCM 14900</strain>
    </source>
</reference>
<organism evidence="1 2">
    <name type="scientific">Microbacterium aoyamense</name>
    <dbReference type="NCBI Taxonomy" id="344166"/>
    <lineage>
        <taxon>Bacteria</taxon>
        <taxon>Bacillati</taxon>
        <taxon>Actinomycetota</taxon>
        <taxon>Actinomycetes</taxon>
        <taxon>Micrococcales</taxon>
        <taxon>Microbacteriaceae</taxon>
        <taxon>Microbacterium</taxon>
    </lineage>
</organism>
<sequence>MPVYSVPSMSIVMGVMLCGTDSPEVSDDAVGMVDARGDAVEKAARLGMTSDCSGAHAVSAATTSAEQAAAERRRFIDRSPLTV</sequence>
<protein>
    <recommendedName>
        <fullName evidence="3">Secreted protein</fullName>
    </recommendedName>
</protein>
<evidence type="ECO:0000313" key="1">
    <source>
        <dbReference type="EMBL" id="GAA1918627.1"/>
    </source>
</evidence>
<keyword evidence="2" id="KW-1185">Reference proteome</keyword>
<dbReference type="Proteomes" id="UP001501343">
    <property type="component" value="Unassembled WGS sequence"/>
</dbReference>
<gene>
    <name evidence="1" type="ORF">GCM10009775_08990</name>
</gene>
<accession>A0ABN2PCZ6</accession>
<evidence type="ECO:0000313" key="2">
    <source>
        <dbReference type="Proteomes" id="UP001501343"/>
    </source>
</evidence>